<dbReference type="HOGENOM" id="CLU_020120_1_0_4"/>
<dbReference type="SMART" id="SM00228">
    <property type="entry name" value="PDZ"/>
    <property type="match status" value="2"/>
</dbReference>
<keyword evidence="10" id="KW-0346">Stress response</keyword>
<gene>
    <name evidence="14" type="ordered locus">BC1003_3890</name>
</gene>
<dbReference type="InterPro" id="IPR001478">
    <property type="entry name" value="PDZ"/>
</dbReference>
<dbReference type="Pfam" id="PF13180">
    <property type="entry name" value="PDZ_2"/>
    <property type="match status" value="1"/>
</dbReference>
<evidence type="ECO:0000313" key="14">
    <source>
        <dbReference type="EMBL" id="ADN59829.1"/>
    </source>
</evidence>
<evidence type="ECO:0000256" key="7">
    <source>
        <dbReference type="ARBA" id="ARBA00022764"/>
    </source>
</evidence>
<dbReference type="InterPro" id="IPR036034">
    <property type="entry name" value="PDZ_sf"/>
</dbReference>
<dbReference type="PANTHER" id="PTHR22939:SF130">
    <property type="entry name" value="PERIPLASMIC SERINE ENDOPROTEASE DEGP-LIKE-RELATED"/>
    <property type="match status" value="1"/>
</dbReference>
<comment type="subcellular location">
    <subcellularLocation>
        <location evidence="2">Periplasm</location>
    </subcellularLocation>
</comment>
<protein>
    <recommendedName>
        <fullName evidence="5">Probable periplasmic serine endoprotease DegP-like</fullName>
        <ecNumber evidence="4">3.4.21.107</ecNumber>
    </recommendedName>
    <alternativeName>
        <fullName evidence="11">Protease Do</fullName>
    </alternativeName>
</protein>
<evidence type="ECO:0000256" key="3">
    <source>
        <dbReference type="ARBA" id="ARBA00010541"/>
    </source>
</evidence>
<dbReference type="Gene3D" id="2.40.10.120">
    <property type="match status" value="1"/>
</dbReference>
<feature type="domain" description="PDZ" evidence="13">
    <location>
        <begin position="372"/>
        <end position="465"/>
    </location>
</feature>
<evidence type="ECO:0000256" key="11">
    <source>
        <dbReference type="ARBA" id="ARBA00032850"/>
    </source>
</evidence>
<dbReference type="STRING" id="640512.BC1003_3890"/>
<dbReference type="EMBL" id="CP002218">
    <property type="protein sequence ID" value="ADN59829.1"/>
    <property type="molecule type" value="Genomic_DNA"/>
</dbReference>
<dbReference type="GO" id="GO:0004252">
    <property type="term" value="F:serine-type endopeptidase activity"/>
    <property type="evidence" value="ECO:0007669"/>
    <property type="project" value="InterPro"/>
</dbReference>
<keyword evidence="8" id="KW-0378">Hydrolase</keyword>
<dbReference type="PROSITE" id="PS50106">
    <property type="entry name" value="PDZ"/>
    <property type="match status" value="2"/>
</dbReference>
<evidence type="ECO:0000256" key="6">
    <source>
        <dbReference type="ARBA" id="ARBA00022670"/>
    </source>
</evidence>
<keyword evidence="9" id="KW-0720">Serine protease</keyword>
<dbReference type="GO" id="GO:0042597">
    <property type="term" value="C:periplasmic space"/>
    <property type="evidence" value="ECO:0007669"/>
    <property type="project" value="UniProtKB-SubCell"/>
</dbReference>
<organism evidence="14">
    <name type="scientific">Burkholderia sp. (strain CCGE1003)</name>
    <dbReference type="NCBI Taxonomy" id="640512"/>
    <lineage>
        <taxon>Bacteria</taxon>
        <taxon>Pseudomonadati</taxon>
        <taxon>Pseudomonadota</taxon>
        <taxon>Betaproteobacteria</taxon>
        <taxon>Burkholderiales</taxon>
        <taxon>Burkholderiaceae</taxon>
        <taxon>Burkholderia</taxon>
    </lineage>
</organism>
<keyword evidence="6" id="KW-0645">Protease</keyword>
<dbReference type="SUPFAM" id="SSF50156">
    <property type="entry name" value="PDZ domain-like"/>
    <property type="match status" value="2"/>
</dbReference>
<evidence type="ECO:0000256" key="5">
    <source>
        <dbReference type="ARBA" id="ARBA00013958"/>
    </source>
</evidence>
<dbReference type="SUPFAM" id="SSF50494">
    <property type="entry name" value="Trypsin-like serine proteases"/>
    <property type="match status" value="1"/>
</dbReference>
<sequence length="475" mass="49608">MAAPIDFSAIVARYGPAVVHIRATVPFNAAAGGAPASALSADVIEHDDPIVPFFRQAVPQSQDSQGVMPRAMSGVGSGFIVSPDGLILTTAHVIGEADEASVRLTDRREFNAKVLAVDPQSDIAMLQIDAANLPTVRLGDASRVRVGEQVLTIGSPDSYQNTVTAGIVSATSRTLADGSTFPFFQTDVSLNPDNSGGPVFNRAGEVVGIDVQVYADSDRLQSLTFAIPINMADKLRSQLQEQAQQVQQAQRVEESEAAPQGSQGLAHGNLGVQTQDVDANLASAFGLPSAAGALVTAVEPGSPAAASNLKTGDVIVQLADRPIDHAADLSAHNLDLQIRRSVPLRLIRERKQMTVMVNTGPTSQQVNAAAGGVAGPRSEAGARQRHGLDRLGLAMHPLTDDERRTLDLPQGLMVDQVSGTAAAVGIKPGDVVLSLNGTLVASQDELASLAAGAGRQAALLVQRNHARRFVTVDLR</sequence>
<proteinExistence type="inferred from homology"/>
<dbReference type="PRINTS" id="PR00834">
    <property type="entry name" value="PROTEASES2C"/>
</dbReference>
<dbReference type="Gene3D" id="2.30.42.10">
    <property type="match status" value="2"/>
</dbReference>
<evidence type="ECO:0000256" key="8">
    <source>
        <dbReference type="ARBA" id="ARBA00022801"/>
    </source>
</evidence>
<accession>E1TJT2</accession>
<dbReference type="InterPro" id="IPR009003">
    <property type="entry name" value="Peptidase_S1_PA"/>
</dbReference>
<comment type="catalytic activity">
    <reaction evidence="1">
        <text>Acts on substrates that are at least partially unfolded. The cleavage site P1 residue is normally between a pair of hydrophobic residues, such as Val-|-Val.</text>
        <dbReference type="EC" id="3.4.21.107"/>
    </reaction>
</comment>
<keyword evidence="7" id="KW-0574">Periplasm</keyword>
<evidence type="ECO:0000256" key="1">
    <source>
        <dbReference type="ARBA" id="ARBA00001772"/>
    </source>
</evidence>
<evidence type="ECO:0000256" key="12">
    <source>
        <dbReference type="SAM" id="MobiDB-lite"/>
    </source>
</evidence>
<comment type="similarity">
    <text evidence="3">Belongs to the peptidase S1C family.</text>
</comment>
<dbReference type="InterPro" id="IPR001940">
    <property type="entry name" value="Peptidase_S1C"/>
</dbReference>
<dbReference type="KEGG" id="bgf:BC1003_3890"/>
<feature type="domain" description="PDZ" evidence="13">
    <location>
        <begin position="271"/>
        <end position="350"/>
    </location>
</feature>
<evidence type="ECO:0000256" key="2">
    <source>
        <dbReference type="ARBA" id="ARBA00004418"/>
    </source>
</evidence>
<evidence type="ECO:0000256" key="4">
    <source>
        <dbReference type="ARBA" id="ARBA00013035"/>
    </source>
</evidence>
<evidence type="ECO:0000256" key="10">
    <source>
        <dbReference type="ARBA" id="ARBA00023016"/>
    </source>
</evidence>
<dbReference type="PANTHER" id="PTHR22939">
    <property type="entry name" value="SERINE PROTEASE FAMILY S1C HTRA-RELATED"/>
    <property type="match status" value="1"/>
</dbReference>
<dbReference type="GO" id="GO:0006508">
    <property type="term" value="P:proteolysis"/>
    <property type="evidence" value="ECO:0007669"/>
    <property type="project" value="UniProtKB-KW"/>
</dbReference>
<reference evidence="14" key="1">
    <citation type="submission" date="2010-09" db="EMBL/GenBank/DDBJ databases">
        <title>Complete sequence of chromosome2 of Burkholderia sp. CCGE1003.</title>
        <authorList>
            <consortium name="US DOE Joint Genome Institute"/>
            <person name="Lucas S."/>
            <person name="Copeland A."/>
            <person name="Lapidus A."/>
            <person name="Cheng J.-F."/>
            <person name="Bruce D."/>
            <person name="Goodwin L."/>
            <person name="Pitluck S."/>
            <person name="Daligault H."/>
            <person name="Davenport K."/>
            <person name="Detter J.C."/>
            <person name="Han C."/>
            <person name="Tapia R."/>
            <person name="Land M."/>
            <person name="Hauser L."/>
            <person name="Jeffries C."/>
            <person name="Kyrpides N."/>
            <person name="Ivanova N."/>
            <person name="Ovchinnikova G."/>
            <person name="Martinez-Romero E."/>
            <person name="Rogel M.A."/>
            <person name="Auchtung J."/>
            <person name="Tiedje J.M."/>
            <person name="Woyke T."/>
        </authorList>
    </citation>
    <scope>NUCLEOTIDE SEQUENCE</scope>
    <source>
        <strain evidence="14">CCGE1003</strain>
    </source>
</reference>
<feature type="region of interest" description="Disordered" evidence="12">
    <location>
        <begin position="246"/>
        <end position="268"/>
    </location>
</feature>
<dbReference type="eggNOG" id="COG0265">
    <property type="taxonomic scope" value="Bacteria"/>
</dbReference>
<dbReference type="AlphaFoldDB" id="E1TJT2"/>
<dbReference type="Pfam" id="PF13365">
    <property type="entry name" value="Trypsin_2"/>
    <property type="match status" value="1"/>
</dbReference>
<evidence type="ECO:0000259" key="13">
    <source>
        <dbReference type="PROSITE" id="PS50106"/>
    </source>
</evidence>
<dbReference type="EC" id="3.4.21.107" evidence="4"/>
<name>E1TJT2_BURSG</name>
<evidence type="ECO:0000256" key="9">
    <source>
        <dbReference type="ARBA" id="ARBA00022825"/>
    </source>
</evidence>